<accession>A0A5K3G1V4</accession>
<dbReference type="AlphaFoldDB" id="A0A5K3G1V4"/>
<proteinExistence type="predicted"/>
<reference evidence="1" key="1">
    <citation type="submission" date="2019-11" db="UniProtKB">
        <authorList>
            <consortium name="WormBaseParasite"/>
        </authorList>
    </citation>
    <scope>IDENTIFICATION</scope>
</reference>
<name>A0A5K3G1V4_MESCO</name>
<evidence type="ECO:0000313" key="1">
    <source>
        <dbReference type="WBParaSite" id="MCU_012103-RA"/>
    </source>
</evidence>
<organism evidence="1">
    <name type="scientific">Mesocestoides corti</name>
    <name type="common">Flatworm</name>
    <dbReference type="NCBI Taxonomy" id="53468"/>
    <lineage>
        <taxon>Eukaryota</taxon>
        <taxon>Metazoa</taxon>
        <taxon>Spiralia</taxon>
        <taxon>Lophotrochozoa</taxon>
        <taxon>Platyhelminthes</taxon>
        <taxon>Cestoda</taxon>
        <taxon>Eucestoda</taxon>
        <taxon>Cyclophyllidea</taxon>
        <taxon>Mesocestoididae</taxon>
        <taxon>Mesocestoides</taxon>
    </lineage>
</organism>
<sequence>MNETGATEQALLTNHKPEPQVRRRPCEYTTLATRRIVYCSWLAVYLYRMPLEHRETEDWLRPVCSNMSASSVKSQIHTSDTVHPNLPRWPRRSLYTASHSYPSLVSCLSALHAILTQRDTYVWTLIRRYTKLHQSKLHPQSSLMKTSAVFVQGAVFPLM</sequence>
<dbReference type="WBParaSite" id="MCU_012103-RA">
    <property type="protein sequence ID" value="MCU_012103-RA"/>
    <property type="gene ID" value="MCU_012103"/>
</dbReference>
<protein>
    <submittedName>
        <fullName evidence="1">Uncharacterized protein</fullName>
    </submittedName>
</protein>